<feature type="transmembrane region" description="Helical" evidence="1">
    <location>
        <begin position="15"/>
        <end position="35"/>
    </location>
</feature>
<reference evidence="2" key="2">
    <citation type="submission" date="2014-07" db="EMBL/GenBank/DDBJ databases">
        <authorList>
            <person name="Hull J."/>
        </authorList>
    </citation>
    <scope>NUCLEOTIDE SEQUENCE</scope>
</reference>
<gene>
    <name evidence="2" type="primary">gltB_0</name>
    <name evidence="2" type="ORF">CM83_17379</name>
</gene>
<organism evidence="2">
    <name type="scientific">Lygus hesperus</name>
    <name type="common">Western plant bug</name>
    <dbReference type="NCBI Taxonomy" id="30085"/>
    <lineage>
        <taxon>Eukaryota</taxon>
        <taxon>Metazoa</taxon>
        <taxon>Ecdysozoa</taxon>
        <taxon>Arthropoda</taxon>
        <taxon>Hexapoda</taxon>
        <taxon>Insecta</taxon>
        <taxon>Pterygota</taxon>
        <taxon>Neoptera</taxon>
        <taxon>Paraneoptera</taxon>
        <taxon>Hemiptera</taxon>
        <taxon>Heteroptera</taxon>
        <taxon>Panheteroptera</taxon>
        <taxon>Cimicomorpha</taxon>
        <taxon>Miridae</taxon>
        <taxon>Mirini</taxon>
        <taxon>Lygus</taxon>
    </lineage>
</organism>
<keyword evidence="1" id="KW-1133">Transmembrane helix</keyword>
<keyword evidence="1" id="KW-0472">Membrane</keyword>
<dbReference type="EMBL" id="GBHO01006358">
    <property type="protein sequence ID" value="JAG37246.1"/>
    <property type="molecule type" value="Transcribed_RNA"/>
</dbReference>
<dbReference type="AlphaFoldDB" id="A0A0A9Z045"/>
<protein>
    <submittedName>
        <fullName evidence="2">Ferredoxin-dependent glutamate synthase 1</fullName>
    </submittedName>
</protein>
<keyword evidence="1" id="KW-0812">Transmembrane</keyword>
<sequence>NTQTQLKRLATKTSAMARLGITTALLILTMVAVFGNGSVSRDQCTPTRYCPDGYLCCPDTLHCCAIGYRCCFSSTRCCLHLSLNSTVASQSGESTENYGNSGNGDVVVQVDQRDYQRILQRVFPRVHAGMRGEEIMDRPLDNNPVVIVYN</sequence>
<feature type="non-terminal residue" evidence="2">
    <location>
        <position position="1"/>
    </location>
</feature>
<evidence type="ECO:0000313" key="2">
    <source>
        <dbReference type="EMBL" id="JAG37246.1"/>
    </source>
</evidence>
<evidence type="ECO:0000256" key="1">
    <source>
        <dbReference type="SAM" id="Phobius"/>
    </source>
</evidence>
<name>A0A0A9Z045_LYGHE</name>
<proteinExistence type="predicted"/>
<reference evidence="2" key="1">
    <citation type="journal article" date="2014" name="PLoS ONE">
        <title>Transcriptome-Based Identification of ABC Transporters in the Western Tarnished Plant Bug Lygus hesperus.</title>
        <authorList>
            <person name="Hull J.J."/>
            <person name="Chaney K."/>
            <person name="Geib S.M."/>
            <person name="Fabrick J.A."/>
            <person name="Brent C.S."/>
            <person name="Walsh D."/>
            <person name="Lavine L.C."/>
        </authorList>
    </citation>
    <scope>NUCLEOTIDE SEQUENCE</scope>
</reference>
<accession>A0A0A9Z045</accession>